<keyword evidence="2" id="KW-1185">Reference proteome</keyword>
<proteinExistence type="predicted"/>
<reference evidence="1" key="1">
    <citation type="submission" date="2021-08" db="EMBL/GenBank/DDBJ databases">
        <title>Novel anaerobic bacterium isolated from sea squirt in East Sea, Republic of Korea.</title>
        <authorList>
            <person name="Nguyen T.H."/>
            <person name="Li Z."/>
            <person name="Lee Y.-J."/>
            <person name="Ko J."/>
            <person name="Kim S.-G."/>
        </authorList>
    </citation>
    <scope>NUCLEOTIDE SEQUENCE</scope>
    <source>
        <strain evidence="1">KCTC 25031</strain>
    </source>
</reference>
<evidence type="ECO:0000313" key="2">
    <source>
        <dbReference type="Proteomes" id="UP000826212"/>
    </source>
</evidence>
<organism evidence="1 2">
    <name type="scientific">Halosquirtibacter laminarini</name>
    <dbReference type="NCBI Taxonomy" id="3374600"/>
    <lineage>
        <taxon>Bacteria</taxon>
        <taxon>Pseudomonadati</taxon>
        <taxon>Bacteroidota</taxon>
        <taxon>Bacteroidia</taxon>
        <taxon>Marinilabiliales</taxon>
        <taxon>Prolixibacteraceae</taxon>
        <taxon>Halosquirtibacter</taxon>
    </lineage>
</organism>
<dbReference type="EMBL" id="CP081303">
    <property type="protein sequence ID" value="QZE15493.1"/>
    <property type="molecule type" value="Genomic_DNA"/>
</dbReference>
<name>A0AC61NIF7_9BACT</name>
<evidence type="ECO:0000313" key="1">
    <source>
        <dbReference type="EMBL" id="QZE15493.1"/>
    </source>
</evidence>
<dbReference type="Proteomes" id="UP000826212">
    <property type="component" value="Chromosome"/>
</dbReference>
<gene>
    <name evidence="1" type="ORF">K4L44_06585</name>
</gene>
<accession>A0AC61NIF7</accession>
<protein>
    <submittedName>
        <fullName evidence="1">DUF1887 family protein</fullName>
    </submittedName>
</protein>
<sequence length="342" mass="39668">MKTVLISIISEQTIPNVLMIRELRGQYDELAFITTSQMEEKCVGDHVEMACGLDKGSVGRIVVEPDLLQRTSELLSENFSNENHYLVNITGGTKLMSVAVFEFFSKMSSEIFYVPIGKNRYRRVFPYDQVEERDIRCRLSLKAYLLAYGRYFSGENKLKRDASVSMQLLKDLNKVGFDQSRVFQIFHAQELPDREDRTYFSGGWFEEYCFHVIQQHFKGSDVWMNVEVLRDKDQVKNDNEYDVMFVYENALYAMECKARIWKHKPTGSPLKRHLDDCLYKLAGVTKNVGLRVNSYLLVLSDLDQFSVESKENLKMRTNLLGIKGVIAQSDFNGKSDWVKKIK</sequence>